<dbReference type="Proteomes" id="UP000321720">
    <property type="component" value="Unassembled WGS sequence"/>
</dbReference>
<keyword evidence="6" id="KW-0067">ATP-binding</keyword>
<dbReference type="Gene3D" id="3.40.50.620">
    <property type="entry name" value="HUPs"/>
    <property type="match status" value="1"/>
</dbReference>
<evidence type="ECO:0000256" key="5">
    <source>
        <dbReference type="ARBA" id="ARBA00022833"/>
    </source>
</evidence>
<dbReference type="OrthoDB" id="9789567at2"/>
<comment type="caution">
    <text evidence="10">The sequence shown here is derived from an EMBL/GenBank/DDBJ whole genome shotgun (WGS) entry which is preliminary data.</text>
</comment>
<protein>
    <recommendedName>
        <fullName evidence="8">7-cyano-7-deazaguanine synthase</fullName>
        <ecNumber evidence="8">6.3.4.20</ecNumber>
    </recommendedName>
</protein>
<comment type="pathway">
    <text evidence="1">Purine metabolism; 7-cyano-7-deazaguanine biosynthesis.</text>
</comment>
<evidence type="ECO:0000256" key="3">
    <source>
        <dbReference type="ARBA" id="ARBA00022723"/>
    </source>
</evidence>
<dbReference type="GO" id="GO:0005524">
    <property type="term" value="F:ATP binding"/>
    <property type="evidence" value="ECO:0007669"/>
    <property type="project" value="UniProtKB-KW"/>
</dbReference>
<evidence type="ECO:0000256" key="6">
    <source>
        <dbReference type="ARBA" id="ARBA00022840"/>
    </source>
</evidence>
<keyword evidence="2" id="KW-0436">Ligase</keyword>
<proteinExistence type="inferred from homology"/>
<reference evidence="10 11" key="1">
    <citation type="submission" date="2019-07" db="EMBL/GenBank/DDBJ databases">
        <title>Whole genome shotgun sequence of Cellulomonas composti NBRC 100758.</title>
        <authorList>
            <person name="Hosoyama A."/>
            <person name="Uohara A."/>
            <person name="Ohji S."/>
            <person name="Ichikawa N."/>
        </authorList>
    </citation>
    <scope>NUCLEOTIDE SEQUENCE [LARGE SCALE GENOMIC DNA]</scope>
    <source>
        <strain evidence="10 11">NBRC 100758</strain>
    </source>
</reference>
<evidence type="ECO:0000256" key="8">
    <source>
        <dbReference type="ARBA" id="ARBA00039149"/>
    </source>
</evidence>
<dbReference type="PANTHER" id="PTHR42914">
    <property type="entry name" value="7-CYANO-7-DEAZAGUANINE SYNTHASE"/>
    <property type="match status" value="1"/>
</dbReference>
<evidence type="ECO:0000313" key="11">
    <source>
        <dbReference type="Proteomes" id="UP000321720"/>
    </source>
</evidence>
<dbReference type="GO" id="GO:0016874">
    <property type="term" value="F:ligase activity"/>
    <property type="evidence" value="ECO:0007669"/>
    <property type="project" value="UniProtKB-KW"/>
</dbReference>
<comment type="catalytic activity">
    <reaction evidence="9">
        <text>7-carboxy-7-carbaguanine + NH4(+) + 2 ATP = 7-cyano-7-carbaguanine + 2 AMP + 2 diphosphate + 2 H(+)</text>
        <dbReference type="Rhea" id="RHEA:27982"/>
        <dbReference type="ChEBI" id="CHEBI:15378"/>
        <dbReference type="ChEBI" id="CHEBI:28938"/>
        <dbReference type="ChEBI" id="CHEBI:30616"/>
        <dbReference type="ChEBI" id="CHEBI:33019"/>
        <dbReference type="ChEBI" id="CHEBI:45075"/>
        <dbReference type="ChEBI" id="CHEBI:61036"/>
        <dbReference type="ChEBI" id="CHEBI:456215"/>
        <dbReference type="EC" id="6.3.4.20"/>
    </reaction>
</comment>
<evidence type="ECO:0000256" key="4">
    <source>
        <dbReference type="ARBA" id="ARBA00022741"/>
    </source>
</evidence>
<dbReference type="InterPro" id="IPR014729">
    <property type="entry name" value="Rossmann-like_a/b/a_fold"/>
</dbReference>
<name>A0A511J9H6_9CELL</name>
<dbReference type="EC" id="6.3.4.20" evidence="8"/>
<organism evidence="10 11">
    <name type="scientific">Cellulomonas composti</name>
    <dbReference type="NCBI Taxonomy" id="266130"/>
    <lineage>
        <taxon>Bacteria</taxon>
        <taxon>Bacillati</taxon>
        <taxon>Actinomycetota</taxon>
        <taxon>Actinomycetes</taxon>
        <taxon>Micrococcales</taxon>
        <taxon>Cellulomonadaceae</taxon>
        <taxon>Cellulomonas</taxon>
    </lineage>
</organism>
<dbReference type="RefSeq" id="WP_146842317.1">
    <property type="nucleotide sequence ID" value="NZ_BJWG01000004.1"/>
</dbReference>
<comment type="similarity">
    <text evidence="7">Belongs to the QueC family.</text>
</comment>
<keyword evidence="5" id="KW-0862">Zinc</keyword>
<dbReference type="GO" id="GO:0046872">
    <property type="term" value="F:metal ion binding"/>
    <property type="evidence" value="ECO:0007669"/>
    <property type="project" value="UniProtKB-KW"/>
</dbReference>
<evidence type="ECO:0000256" key="7">
    <source>
        <dbReference type="ARBA" id="ARBA00037993"/>
    </source>
</evidence>
<dbReference type="AlphaFoldDB" id="A0A511J9H6"/>
<keyword evidence="4" id="KW-0547">Nucleotide-binding</keyword>
<accession>A0A511J9H6</accession>
<dbReference type="InterPro" id="IPR018317">
    <property type="entry name" value="QueC"/>
</dbReference>
<dbReference type="Pfam" id="PF06508">
    <property type="entry name" value="QueC"/>
    <property type="match status" value="2"/>
</dbReference>
<sequence>MAEFRRARFDPAAVRISSENAVVMLSGGLDSTVALWWALEHYGSVRAVSLDYGQPHRAELRAAARLAAVAGVERAVVRLDLPRGYRDASGMFIRGHTSLMGGLGALGVGAAGADVVLGMLATDPYADCGAEYLDALSAGLVNEHDEGPTRVVAPLLALEDKTAVAALGFELGAPWHVSWSCRRPLRGRPCADCSACRSRAVVDRRLDEEYGLPPAVVRSWQAVMGSPSHPVIGRCSDELRGLGQRIASAGGAERGTVGTRYVGPDGARRLAPHVRGARRAELRRPARTRYVRARGHGWQVAVCDDGAVAATDGLPSLDTIQRSLVAAVAAAPR</sequence>
<gene>
    <name evidence="10" type="ORF">CCO02nite_13050</name>
</gene>
<keyword evidence="3" id="KW-0479">Metal-binding</keyword>
<evidence type="ECO:0000256" key="1">
    <source>
        <dbReference type="ARBA" id="ARBA00005061"/>
    </source>
</evidence>
<dbReference type="SUPFAM" id="SSF52402">
    <property type="entry name" value="Adenine nucleotide alpha hydrolases-like"/>
    <property type="match status" value="1"/>
</dbReference>
<dbReference type="EMBL" id="BJWG01000004">
    <property type="protein sequence ID" value="GEL94647.1"/>
    <property type="molecule type" value="Genomic_DNA"/>
</dbReference>
<evidence type="ECO:0000313" key="10">
    <source>
        <dbReference type="EMBL" id="GEL94647.1"/>
    </source>
</evidence>
<evidence type="ECO:0000256" key="2">
    <source>
        <dbReference type="ARBA" id="ARBA00022598"/>
    </source>
</evidence>
<evidence type="ECO:0000256" key="9">
    <source>
        <dbReference type="ARBA" id="ARBA00047890"/>
    </source>
</evidence>
<keyword evidence="11" id="KW-1185">Reference proteome</keyword>
<dbReference type="PANTHER" id="PTHR42914:SF1">
    <property type="entry name" value="7-CYANO-7-DEAZAGUANINE SYNTHASE"/>
    <property type="match status" value="1"/>
</dbReference>